<name>A0A8J5KQG5_ZINOF</name>
<keyword evidence="1" id="KW-0175">Coiled coil</keyword>
<evidence type="ECO:0000313" key="4">
    <source>
        <dbReference type="Proteomes" id="UP000734854"/>
    </source>
</evidence>
<evidence type="ECO:0000256" key="2">
    <source>
        <dbReference type="SAM" id="MobiDB-lite"/>
    </source>
</evidence>
<organism evidence="3 4">
    <name type="scientific">Zingiber officinale</name>
    <name type="common">Ginger</name>
    <name type="synonym">Amomum zingiber</name>
    <dbReference type="NCBI Taxonomy" id="94328"/>
    <lineage>
        <taxon>Eukaryota</taxon>
        <taxon>Viridiplantae</taxon>
        <taxon>Streptophyta</taxon>
        <taxon>Embryophyta</taxon>
        <taxon>Tracheophyta</taxon>
        <taxon>Spermatophyta</taxon>
        <taxon>Magnoliopsida</taxon>
        <taxon>Liliopsida</taxon>
        <taxon>Zingiberales</taxon>
        <taxon>Zingiberaceae</taxon>
        <taxon>Zingiber</taxon>
    </lineage>
</organism>
<evidence type="ECO:0000256" key="1">
    <source>
        <dbReference type="SAM" id="Coils"/>
    </source>
</evidence>
<feature type="region of interest" description="Disordered" evidence="2">
    <location>
        <begin position="197"/>
        <end position="220"/>
    </location>
</feature>
<dbReference type="Proteomes" id="UP000734854">
    <property type="component" value="Unassembled WGS sequence"/>
</dbReference>
<evidence type="ECO:0000313" key="3">
    <source>
        <dbReference type="EMBL" id="KAG6485150.1"/>
    </source>
</evidence>
<dbReference type="AlphaFoldDB" id="A0A8J5KQG5"/>
<dbReference type="EMBL" id="JACMSC010000015">
    <property type="protein sequence ID" value="KAG6485150.1"/>
    <property type="molecule type" value="Genomic_DNA"/>
</dbReference>
<keyword evidence="4" id="KW-1185">Reference proteome</keyword>
<dbReference type="PANTHER" id="PTHR37379:SF1">
    <property type="entry name" value="OS01G0220500 PROTEIN"/>
    <property type="match status" value="1"/>
</dbReference>
<sequence>MASLPKVKSCRRQFPPTQSSIHKENDVLLAVLSGGGASIWLRLAVEPIMELMIVPSYQSATFPSSPCSRDCMAVCNIHSLSKFTQSKQQPEQKGNACITIMGDQNNNELYFVFMNFDEQYERLRHDRSKEGMEELDTYLSNKHDQLLAKLLPPNSYRKKSSLAIVDGFSVEITKQQAVILRSAKEVFDTMNTRKEANLAHDDKYSHTNAKDKEQDQKEGKVQIDKAAYERQQKEFKEAKAMLSDQGDRIEKLEAMVLKLSGREFESEEKGSCSVKPQCLLDIKPEVERHRRLSNEGLKEHDDDDVKVIEKDSALQRLDEIENVILELVPDVFGMERTVHVNCDDIFPFCELKSITDTCIVVYMWHLYRKMQEKMLLQDFRLVDPVPVEYVPSRNQNRDFIQEQLNKRACYLSSRLIGTSSGQLVVVSCNVGCILAYEIWKMTSEFTNLKYSRVEIDEVRFEWAECMLDYI</sequence>
<protein>
    <submittedName>
        <fullName evidence="3">Uncharacterized protein</fullName>
    </submittedName>
</protein>
<accession>A0A8J5KQG5</accession>
<proteinExistence type="predicted"/>
<gene>
    <name evidence="3" type="ORF">ZIOFF_053679</name>
</gene>
<comment type="caution">
    <text evidence="3">The sequence shown here is derived from an EMBL/GenBank/DDBJ whole genome shotgun (WGS) entry which is preliminary data.</text>
</comment>
<feature type="coiled-coil region" evidence="1">
    <location>
        <begin position="225"/>
        <end position="255"/>
    </location>
</feature>
<reference evidence="3 4" key="1">
    <citation type="submission" date="2020-08" db="EMBL/GenBank/DDBJ databases">
        <title>Plant Genome Project.</title>
        <authorList>
            <person name="Zhang R.-G."/>
        </authorList>
    </citation>
    <scope>NUCLEOTIDE SEQUENCE [LARGE SCALE GENOMIC DNA]</scope>
    <source>
        <tissue evidence="3">Rhizome</tissue>
    </source>
</reference>
<dbReference type="PANTHER" id="PTHR37379">
    <property type="entry name" value="OS01G0220500 PROTEIN"/>
    <property type="match status" value="1"/>
</dbReference>